<feature type="compositionally biased region" description="Polar residues" evidence="1">
    <location>
        <begin position="13"/>
        <end position="22"/>
    </location>
</feature>
<evidence type="ECO:0000256" key="1">
    <source>
        <dbReference type="SAM" id="MobiDB-lite"/>
    </source>
</evidence>
<organism evidence="2 3">
    <name type="scientific">Rhizopogon vesiculosus</name>
    <dbReference type="NCBI Taxonomy" id="180088"/>
    <lineage>
        <taxon>Eukaryota</taxon>
        <taxon>Fungi</taxon>
        <taxon>Dikarya</taxon>
        <taxon>Basidiomycota</taxon>
        <taxon>Agaricomycotina</taxon>
        <taxon>Agaricomycetes</taxon>
        <taxon>Agaricomycetidae</taxon>
        <taxon>Boletales</taxon>
        <taxon>Suillineae</taxon>
        <taxon>Rhizopogonaceae</taxon>
        <taxon>Rhizopogon</taxon>
    </lineage>
</organism>
<dbReference type="Proteomes" id="UP000183567">
    <property type="component" value="Unassembled WGS sequence"/>
</dbReference>
<proteinExistence type="predicted"/>
<gene>
    <name evidence="2" type="ORF">AZE42_11293</name>
</gene>
<accession>A0A1J8PHA2</accession>
<evidence type="ECO:0000313" key="3">
    <source>
        <dbReference type="Proteomes" id="UP000183567"/>
    </source>
</evidence>
<reference evidence="2 3" key="1">
    <citation type="submission" date="2016-03" db="EMBL/GenBank/DDBJ databases">
        <title>Comparative genomics of the ectomycorrhizal sister species Rhizopogon vinicolor and Rhizopogon vesiculosus (Basidiomycota: Boletales) reveals a divergence of the mating type B locus.</title>
        <authorList>
            <person name="Mujic A.B."/>
            <person name="Kuo A."/>
            <person name="Tritt A."/>
            <person name="Lipzen A."/>
            <person name="Chen C."/>
            <person name="Johnson J."/>
            <person name="Sharma A."/>
            <person name="Barry K."/>
            <person name="Grigoriev I.V."/>
            <person name="Spatafora J.W."/>
        </authorList>
    </citation>
    <scope>NUCLEOTIDE SEQUENCE [LARGE SCALE GENOMIC DNA]</scope>
    <source>
        <strain evidence="2 3">AM-OR11-056</strain>
    </source>
</reference>
<evidence type="ECO:0000313" key="2">
    <source>
        <dbReference type="EMBL" id="OJA07967.1"/>
    </source>
</evidence>
<protein>
    <submittedName>
        <fullName evidence="2">Uncharacterized protein</fullName>
    </submittedName>
</protein>
<dbReference type="EMBL" id="LVVM01006488">
    <property type="protein sequence ID" value="OJA07967.1"/>
    <property type="molecule type" value="Genomic_DNA"/>
</dbReference>
<name>A0A1J8PHA2_9AGAM</name>
<dbReference type="AlphaFoldDB" id="A0A1J8PHA2"/>
<sequence>MSAVGFVVHDTNRASQRQNSLVDSPPRQRKLFNFLRFTSKTVDASQVNAITNQSQKKKSEIALWEESLLDAQKVR</sequence>
<comment type="caution">
    <text evidence="2">The sequence shown here is derived from an EMBL/GenBank/DDBJ whole genome shotgun (WGS) entry which is preliminary data.</text>
</comment>
<keyword evidence="3" id="KW-1185">Reference proteome</keyword>
<feature type="region of interest" description="Disordered" evidence="1">
    <location>
        <begin position="1"/>
        <end position="23"/>
    </location>
</feature>